<proteinExistence type="predicted"/>
<dbReference type="GO" id="GO:0006310">
    <property type="term" value="P:DNA recombination"/>
    <property type="evidence" value="ECO:0007669"/>
    <property type="project" value="UniProtKB-KW"/>
</dbReference>
<dbReference type="RefSeq" id="WP_127124350.1">
    <property type="nucleotide sequence ID" value="NZ_BHXQ01000011.1"/>
</dbReference>
<dbReference type="EMBL" id="BHXQ01000011">
    <property type="protein sequence ID" value="GCC53696.1"/>
    <property type="molecule type" value="Genomic_DNA"/>
</dbReference>
<evidence type="ECO:0000256" key="5">
    <source>
        <dbReference type="PROSITE-ProRule" id="PRU01248"/>
    </source>
</evidence>
<dbReference type="PANTHER" id="PTHR30349">
    <property type="entry name" value="PHAGE INTEGRASE-RELATED"/>
    <property type="match status" value="1"/>
</dbReference>
<protein>
    <recommendedName>
        <fullName evidence="10">Integrase</fullName>
    </recommendedName>
</protein>
<evidence type="ECO:0000313" key="9">
    <source>
        <dbReference type="Proteomes" id="UP000288227"/>
    </source>
</evidence>
<evidence type="ECO:0000259" key="6">
    <source>
        <dbReference type="PROSITE" id="PS51898"/>
    </source>
</evidence>
<organism evidence="8 9">
    <name type="scientific">Chryseotalea sanaruensis</name>
    <dbReference type="NCBI Taxonomy" id="2482724"/>
    <lineage>
        <taxon>Bacteria</taxon>
        <taxon>Pseudomonadati</taxon>
        <taxon>Bacteroidota</taxon>
        <taxon>Cytophagia</taxon>
        <taxon>Cytophagales</taxon>
        <taxon>Chryseotaleaceae</taxon>
        <taxon>Chryseotalea</taxon>
    </lineage>
</organism>
<accession>A0A401UFN9</accession>
<keyword evidence="1" id="KW-0159">Chromosome partition</keyword>
<dbReference type="PANTHER" id="PTHR30349:SF81">
    <property type="entry name" value="TYROSINE RECOMBINASE XERC"/>
    <property type="match status" value="1"/>
</dbReference>
<dbReference type="Proteomes" id="UP000288227">
    <property type="component" value="Unassembled WGS sequence"/>
</dbReference>
<dbReference type="Pfam" id="PF00589">
    <property type="entry name" value="Phage_integrase"/>
    <property type="match status" value="1"/>
</dbReference>
<dbReference type="SUPFAM" id="SSF56349">
    <property type="entry name" value="DNA breaking-rejoining enzymes"/>
    <property type="match status" value="1"/>
</dbReference>
<dbReference type="OrthoDB" id="9801717at2"/>
<evidence type="ECO:0008006" key="10">
    <source>
        <dbReference type="Google" id="ProtNLM"/>
    </source>
</evidence>
<reference evidence="8 9" key="1">
    <citation type="submission" date="2018-11" db="EMBL/GenBank/DDBJ databases">
        <title>Chryseotalea sanarue gen. nov., sp., nov., a member of the family Cytophagaceae, isolated from a brackish lake in Hamamatsu Japan.</title>
        <authorList>
            <person name="Maejima Y."/>
            <person name="Iino T."/>
            <person name="Muraguchi Y."/>
            <person name="Fukuda K."/>
            <person name="Ohkuma M."/>
            <person name="Moriuchi R."/>
            <person name="Dohra H."/>
            <person name="Kimbara K."/>
            <person name="Shintani M."/>
        </authorList>
    </citation>
    <scope>NUCLEOTIDE SEQUENCE [LARGE SCALE GENOMIC DNA]</scope>
    <source>
        <strain evidence="8 9">Ys</strain>
    </source>
</reference>
<sequence>MKNLPLNSYAWRELELDFKEWLALLGYAENTVYNMPLYVHEFFHWLEQNDIRQVEKITAQHVHDFIFHMKERPHAIHGGKLSGAHINKYHQGLILLSQFVRQTSKGDFTVETQRFEQLRAIPDILTMAEVKELYAATDGSVLGLRDKVMLGIFYGCGLRRNEGVQLDVSDIDFKAKLVYVRKGKNYKERYVPANETTLQHIKDYLDHSRPFLQKKNKIPSLFISDKGYRMQGQSLLIRLRKLNKLAKVNKEIGLHTLRHSIATHLLQNGMKLSYIAKFLGHSSLESTQIYTHIKHENF</sequence>
<dbReference type="GO" id="GO:0015074">
    <property type="term" value="P:DNA integration"/>
    <property type="evidence" value="ECO:0007669"/>
    <property type="project" value="UniProtKB-KW"/>
</dbReference>
<dbReference type="AlphaFoldDB" id="A0A401UFN9"/>
<keyword evidence="2" id="KW-0229">DNA integration</keyword>
<dbReference type="InterPro" id="IPR050090">
    <property type="entry name" value="Tyrosine_recombinase_XerCD"/>
</dbReference>
<dbReference type="GO" id="GO:0007059">
    <property type="term" value="P:chromosome segregation"/>
    <property type="evidence" value="ECO:0007669"/>
    <property type="project" value="UniProtKB-KW"/>
</dbReference>
<evidence type="ECO:0000256" key="2">
    <source>
        <dbReference type="ARBA" id="ARBA00022908"/>
    </source>
</evidence>
<dbReference type="GO" id="GO:0003677">
    <property type="term" value="F:DNA binding"/>
    <property type="evidence" value="ECO:0007669"/>
    <property type="project" value="UniProtKB-UniRule"/>
</dbReference>
<feature type="domain" description="Tyr recombinase" evidence="6">
    <location>
        <begin position="120"/>
        <end position="298"/>
    </location>
</feature>
<evidence type="ECO:0000313" key="8">
    <source>
        <dbReference type="EMBL" id="GCC53696.1"/>
    </source>
</evidence>
<comment type="caution">
    <text evidence="8">The sequence shown here is derived from an EMBL/GenBank/DDBJ whole genome shotgun (WGS) entry which is preliminary data.</text>
</comment>
<feature type="domain" description="Core-binding (CB)" evidence="7">
    <location>
        <begin position="12"/>
        <end position="101"/>
    </location>
</feature>
<dbReference type="InterPro" id="IPR002104">
    <property type="entry name" value="Integrase_catalytic"/>
</dbReference>
<evidence type="ECO:0000256" key="4">
    <source>
        <dbReference type="ARBA" id="ARBA00023172"/>
    </source>
</evidence>
<dbReference type="InterPro" id="IPR044068">
    <property type="entry name" value="CB"/>
</dbReference>
<keyword evidence="3 5" id="KW-0238">DNA-binding</keyword>
<dbReference type="InterPro" id="IPR011010">
    <property type="entry name" value="DNA_brk_join_enz"/>
</dbReference>
<evidence type="ECO:0000259" key="7">
    <source>
        <dbReference type="PROSITE" id="PS51900"/>
    </source>
</evidence>
<dbReference type="Gene3D" id="1.10.150.130">
    <property type="match status" value="1"/>
</dbReference>
<gene>
    <name evidence="8" type="ORF">SanaruYs_39410</name>
</gene>
<name>A0A401UFN9_9BACT</name>
<evidence type="ECO:0000256" key="1">
    <source>
        <dbReference type="ARBA" id="ARBA00022829"/>
    </source>
</evidence>
<dbReference type="PROSITE" id="PS51898">
    <property type="entry name" value="TYR_RECOMBINASE"/>
    <property type="match status" value="1"/>
</dbReference>
<dbReference type="InterPro" id="IPR013762">
    <property type="entry name" value="Integrase-like_cat_sf"/>
</dbReference>
<dbReference type="PROSITE" id="PS51900">
    <property type="entry name" value="CB"/>
    <property type="match status" value="1"/>
</dbReference>
<evidence type="ECO:0000256" key="3">
    <source>
        <dbReference type="ARBA" id="ARBA00023125"/>
    </source>
</evidence>
<keyword evidence="9" id="KW-1185">Reference proteome</keyword>
<dbReference type="Gene3D" id="1.10.443.10">
    <property type="entry name" value="Intergrase catalytic core"/>
    <property type="match status" value="1"/>
</dbReference>
<dbReference type="InterPro" id="IPR010998">
    <property type="entry name" value="Integrase_recombinase_N"/>
</dbReference>
<keyword evidence="4" id="KW-0233">DNA recombination</keyword>